<organism evidence="13 14">
    <name type="scientific">Mangrovibacterium marinum</name>
    <dbReference type="NCBI Taxonomy" id="1639118"/>
    <lineage>
        <taxon>Bacteria</taxon>
        <taxon>Pseudomonadati</taxon>
        <taxon>Bacteroidota</taxon>
        <taxon>Bacteroidia</taxon>
        <taxon>Marinilabiliales</taxon>
        <taxon>Prolixibacteraceae</taxon>
        <taxon>Mangrovibacterium</taxon>
    </lineage>
</organism>
<evidence type="ECO:0000256" key="10">
    <source>
        <dbReference type="SAM" id="Phobius"/>
    </source>
</evidence>
<dbReference type="InterPro" id="IPR036291">
    <property type="entry name" value="NAD(P)-bd_dom_sf"/>
</dbReference>
<keyword evidence="9" id="KW-0739">Sodium transport</keyword>
<feature type="transmembrane region" description="Helical" evidence="10">
    <location>
        <begin position="180"/>
        <end position="204"/>
    </location>
</feature>
<evidence type="ECO:0000256" key="1">
    <source>
        <dbReference type="ARBA" id="ARBA00004141"/>
    </source>
</evidence>
<dbReference type="Gene3D" id="1.20.1530.20">
    <property type="match status" value="1"/>
</dbReference>
<feature type="transmembrane region" description="Helical" evidence="10">
    <location>
        <begin position="239"/>
        <end position="255"/>
    </location>
</feature>
<dbReference type="GO" id="GO:0016020">
    <property type="term" value="C:membrane"/>
    <property type="evidence" value="ECO:0007669"/>
    <property type="project" value="UniProtKB-SubCell"/>
</dbReference>
<dbReference type="GO" id="GO:0015297">
    <property type="term" value="F:antiporter activity"/>
    <property type="evidence" value="ECO:0007669"/>
    <property type="project" value="UniProtKB-KW"/>
</dbReference>
<keyword evidence="5 10" id="KW-1133">Transmembrane helix</keyword>
<evidence type="ECO:0000256" key="9">
    <source>
        <dbReference type="ARBA" id="ARBA00023201"/>
    </source>
</evidence>
<proteinExistence type="predicted"/>
<evidence type="ECO:0000259" key="11">
    <source>
        <dbReference type="Pfam" id="PF00999"/>
    </source>
</evidence>
<evidence type="ECO:0000256" key="5">
    <source>
        <dbReference type="ARBA" id="ARBA00022989"/>
    </source>
</evidence>
<evidence type="ECO:0000256" key="2">
    <source>
        <dbReference type="ARBA" id="ARBA00022448"/>
    </source>
</evidence>
<keyword evidence="6" id="KW-0915">Sodium</keyword>
<dbReference type="GO" id="GO:0006813">
    <property type="term" value="P:potassium ion transport"/>
    <property type="evidence" value="ECO:0007669"/>
    <property type="project" value="InterPro"/>
</dbReference>
<keyword evidence="3" id="KW-0050">Antiport</keyword>
<dbReference type="InterPro" id="IPR038770">
    <property type="entry name" value="Na+/solute_symporter_sf"/>
</dbReference>
<protein>
    <submittedName>
        <fullName evidence="13">Kef-type K+ transport system membrane component KefB</fullName>
    </submittedName>
</protein>
<dbReference type="GO" id="GO:1902600">
    <property type="term" value="P:proton transmembrane transport"/>
    <property type="evidence" value="ECO:0007669"/>
    <property type="project" value="InterPro"/>
</dbReference>
<dbReference type="InterPro" id="IPR006153">
    <property type="entry name" value="Cation/H_exchanger_TM"/>
</dbReference>
<dbReference type="Proteomes" id="UP000243525">
    <property type="component" value="Unassembled WGS sequence"/>
</dbReference>
<keyword evidence="7" id="KW-0406">Ion transport</keyword>
<feature type="transmembrane region" description="Helical" evidence="10">
    <location>
        <begin position="366"/>
        <end position="385"/>
    </location>
</feature>
<evidence type="ECO:0000256" key="6">
    <source>
        <dbReference type="ARBA" id="ARBA00023053"/>
    </source>
</evidence>
<keyword evidence="14" id="KW-1185">Reference proteome</keyword>
<feature type="transmembrane region" description="Helical" evidence="10">
    <location>
        <begin position="6"/>
        <end position="25"/>
    </location>
</feature>
<name>A0A2T5C079_9BACT</name>
<feature type="transmembrane region" description="Helical" evidence="10">
    <location>
        <begin position="32"/>
        <end position="51"/>
    </location>
</feature>
<dbReference type="PANTHER" id="PTHR43562">
    <property type="entry name" value="NAPA-TYPE SODIUM/HYDROGEN ANTIPORTER"/>
    <property type="match status" value="1"/>
</dbReference>
<comment type="subcellular location">
    <subcellularLocation>
        <location evidence="1">Membrane</location>
        <topology evidence="1">Multi-pass membrane protein</topology>
    </subcellularLocation>
</comment>
<comment type="caution">
    <text evidence="13">The sequence shown here is derived from an EMBL/GenBank/DDBJ whole genome shotgun (WGS) entry which is preliminary data.</text>
</comment>
<dbReference type="AlphaFoldDB" id="A0A2T5C079"/>
<feature type="transmembrane region" description="Helical" evidence="10">
    <location>
        <begin position="116"/>
        <end position="135"/>
    </location>
</feature>
<evidence type="ECO:0000259" key="12">
    <source>
        <dbReference type="Pfam" id="PF02254"/>
    </source>
</evidence>
<keyword evidence="4 10" id="KW-0812">Transmembrane</keyword>
<feature type="transmembrane region" description="Helical" evidence="10">
    <location>
        <begin position="57"/>
        <end position="74"/>
    </location>
</feature>
<dbReference type="EMBL" id="QAAD01000011">
    <property type="protein sequence ID" value="PTN07989.1"/>
    <property type="molecule type" value="Genomic_DNA"/>
</dbReference>
<evidence type="ECO:0000256" key="4">
    <source>
        <dbReference type="ARBA" id="ARBA00022692"/>
    </source>
</evidence>
<dbReference type="GO" id="GO:0006814">
    <property type="term" value="P:sodium ion transport"/>
    <property type="evidence" value="ECO:0007669"/>
    <property type="project" value="UniProtKB-KW"/>
</dbReference>
<dbReference type="PANTHER" id="PTHR43562:SF3">
    <property type="entry name" value="SODIUM ION_PROTON EXCHANGER (EUROFUNG)"/>
    <property type="match status" value="1"/>
</dbReference>
<evidence type="ECO:0000256" key="3">
    <source>
        <dbReference type="ARBA" id="ARBA00022449"/>
    </source>
</evidence>
<feature type="domain" description="Cation/H+ exchanger transmembrane" evidence="11">
    <location>
        <begin position="17"/>
        <end position="383"/>
    </location>
</feature>
<feature type="transmembrane region" description="Helical" evidence="10">
    <location>
        <begin position="302"/>
        <end position="324"/>
    </location>
</feature>
<feature type="transmembrane region" description="Helical" evidence="10">
    <location>
        <begin position="86"/>
        <end position="110"/>
    </location>
</feature>
<accession>A0A2T5C079</accession>
<dbReference type="Pfam" id="PF02254">
    <property type="entry name" value="TrkA_N"/>
    <property type="match status" value="1"/>
</dbReference>
<evidence type="ECO:0000256" key="7">
    <source>
        <dbReference type="ARBA" id="ARBA00023065"/>
    </source>
</evidence>
<feature type="domain" description="RCK N-terminal" evidence="12">
    <location>
        <begin position="406"/>
        <end position="520"/>
    </location>
</feature>
<dbReference type="InterPro" id="IPR003148">
    <property type="entry name" value="RCK_N"/>
</dbReference>
<dbReference type="Gene3D" id="3.40.50.720">
    <property type="entry name" value="NAD(P)-binding Rossmann-like Domain"/>
    <property type="match status" value="1"/>
</dbReference>
<feature type="transmembrane region" description="Helical" evidence="10">
    <location>
        <begin position="147"/>
        <end position="168"/>
    </location>
</feature>
<evidence type="ECO:0000313" key="14">
    <source>
        <dbReference type="Proteomes" id="UP000243525"/>
    </source>
</evidence>
<dbReference type="SUPFAM" id="SSF51735">
    <property type="entry name" value="NAD(P)-binding Rossmann-fold domains"/>
    <property type="match status" value="1"/>
</dbReference>
<dbReference type="Pfam" id="PF00999">
    <property type="entry name" value="Na_H_Exchanger"/>
    <property type="match status" value="1"/>
</dbReference>
<reference evidence="13 14" key="1">
    <citation type="submission" date="2018-04" db="EMBL/GenBank/DDBJ databases">
        <title>Genomic Encyclopedia of Archaeal and Bacterial Type Strains, Phase II (KMG-II): from individual species to whole genera.</title>
        <authorList>
            <person name="Goeker M."/>
        </authorList>
    </citation>
    <scope>NUCLEOTIDE SEQUENCE [LARGE SCALE GENOMIC DNA]</scope>
    <source>
        <strain evidence="13 14">DSM 28823</strain>
    </source>
</reference>
<dbReference type="RefSeq" id="WP_170111374.1">
    <property type="nucleotide sequence ID" value="NZ_QAAD01000011.1"/>
</dbReference>
<feature type="transmembrane region" description="Helical" evidence="10">
    <location>
        <begin position="275"/>
        <end position="296"/>
    </location>
</feature>
<sequence length="600" mass="65536">MEVFHLNILNIAAVLLAAYLGGLAIRKMGYPAILGELLIGIILGPGLLGVLEYSESIKVLAEIGIILLMVYIGMEIDFHDLKKASWPGLLAAIGGFFVPFALGYFTIVWYGGTRMSGLFVAIAIGVTSLATKSRILIDLKLLNTRIAYVLMAGALISDTLALVIFSGITNFAESSSIDSGALLLIGVKILAFFGITIGIGLLLLPRLGRYISQSGLKNSTAYFTMILIVTFGYCELAELAGMHSILGAFMAGLFLKDQLFPRKISKELNKAFYDVSIGFMAPIFFVSAGFFVDITVFQTDLWLLILITFLAIIGKILGTALFYLPSRNGWREGITIGTGMNGRGAVEIIIAEIGLTMGIIDQTIFSILVFMAIFTTLTVPVLLNWTSKWLRRRGELVYMDKRRGTLIVGVNPLSLLLAEKLATKIPVTLIDNNPERVQQARQSSLNAIQGNALNEDLLAELKPENIASFIGLTTNSQVNLLAAQLAHDSFLIPQVYVAIAQGESAVGSELLKKSNAAHLFAPAFNMVRWFQLIRDQQTQLTTVAVTNKTTGAAWCSKQAIDFQQSLPLLIEAEDQSLRPFHSDEQLETNERLWVLKKTGD</sequence>
<keyword evidence="2" id="KW-0813">Transport</keyword>
<keyword evidence="8 10" id="KW-0472">Membrane</keyword>
<evidence type="ECO:0000313" key="13">
    <source>
        <dbReference type="EMBL" id="PTN07989.1"/>
    </source>
</evidence>
<evidence type="ECO:0000256" key="8">
    <source>
        <dbReference type="ARBA" id="ARBA00023136"/>
    </source>
</evidence>
<gene>
    <name evidence="13" type="ORF">C8N47_11129</name>
</gene>